<name>A0A6J5KUB5_9CAUD</name>
<accession>A0A6J5KUB5</accession>
<protein>
    <submittedName>
        <fullName evidence="1">Uncharacterized protein</fullName>
    </submittedName>
</protein>
<dbReference type="EMBL" id="LR796188">
    <property type="protein sequence ID" value="CAB4125561.1"/>
    <property type="molecule type" value="Genomic_DNA"/>
</dbReference>
<organism evidence="1">
    <name type="scientific">uncultured Caudovirales phage</name>
    <dbReference type="NCBI Taxonomy" id="2100421"/>
    <lineage>
        <taxon>Viruses</taxon>
        <taxon>Duplodnaviria</taxon>
        <taxon>Heunggongvirae</taxon>
        <taxon>Uroviricota</taxon>
        <taxon>Caudoviricetes</taxon>
        <taxon>Peduoviridae</taxon>
        <taxon>Maltschvirus</taxon>
        <taxon>Maltschvirus maltsch</taxon>
    </lineage>
</organism>
<reference evidence="1" key="1">
    <citation type="submission" date="2020-04" db="EMBL/GenBank/DDBJ databases">
        <authorList>
            <person name="Chiriac C."/>
            <person name="Salcher M."/>
            <person name="Ghai R."/>
            <person name="Kavagutti S V."/>
        </authorList>
    </citation>
    <scope>NUCLEOTIDE SEQUENCE</scope>
</reference>
<sequence length="84" mass="9235">MSNSRAKYEELREKPSFVDNTEQQKSVAIIVEILQASDHTSTTKQLLSKVLQVSKEGPNLSPATVFQIAADATKVDELCNAKTN</sequence>
<gene>
    <name evidence="1" type="ORF">UFOVP54_170</name>
</gene>
<evidence type="ECO:0000313" key="1">
    <source>
        <dbReference type="EMBL" id="CAB4125561.1"/>
    </source>
</evidence>
<proteinExistence type="predicted"/>